<protein>
    <submittedName>
        <fullName evidence="1">Uncharacterized protein</fullName>
    </submittedName>
</protein>
<dbReference type="EMBL" id="OX597814">
    <property type="protein sequence ID" value="CAI9716360.1"/>
    <property type="molecule type" value="Genomic_DNA"/>
</dbReference>
<reference evidence="1" key="1">
    <citation type="submission" date="2023-08" db="EMBL/GenBank/DDBJ databases">
        <authorList>
            <person name="Alioto T."/>
            <person name="Alioto T."/>
            <person name="Gomez Garrido J."/>
        </authorList>
    </citation>
    <scope>NUCLEOTIDE SEQUENCE</scope>
</reference>
<name>A0AA36EY47_OCTVU</name>
<dbReference type="AlphaFoldDB" id="A0AA36EY47"/>
<gene>
    <name evidence="1" type="ORF">OCTVUL_1B029070</name>
</gene>
<sequence length="116" mass="13212">MWASDNSNTISSNSDDLAGFLDVFLFNDLASTQLRLSQRVLLFRKNKSRMELHRDLVVVKNDVGKVLNMMSGKLLWWCFKLQLSFGFGKRLTVIIALIIFSCDRLHLSKALVICSS</sequence>
<proteinExistence type="predicted"/>
<dbReference type="Proteomes" id="UP001162480">
    <property type="component" value="Chromosome 1"/>
</dbReference>
<organism evidence="1 2">
    <name type="scientific">Octopus vulgaris</name>
    <name type="common">Common octopus</name>
    <dbReference type="NCBI Taxonomy" id="6645"/>
    <lineage>
        <taxon>Eukaryota</taxon>
        <taxon>Metazoa</taxon>
        <taxon>Spiralia</taxon>
        <taxon>Lophotrochozoa</taxon>
        <taxon>Mollusca</taxon>
        <taxon>Cephalopoda</taxon>
        <taxon>Coleoidea</taxon>
        <taxon>Octopodiformes</taxon>
        <taxon>Octopoda</taxon>
        <taxon>Incirrata</taxon>
        <taxon>Octopodidae</taxon>
        <taxon>Octopus</taxon>
    </lineage>
</organism>
<evidence type="ECO:0000313" key="1">
    <source>
        <dbReference type="EMBL" id="CAI9716360.1"/>
    </source>
</evidence>
<accession>A0AA36EY47</accession>
<evidence type="ECO:0000313" key="2">
    <source>
        <dbReference type="Proteomes" id="UP001162480"/>
    </source>
</evidence>
<keyword evidence="2" id="KW-1185">Reference proteome</keyword>